<dbReference type="Proteomes" id="UP000828390">
    <property type="component" value="Unassembled WGS sequence"/>
</dbReference>
<accession>A0A9D4R0V6</accession>
<name>A0A9D4R0V6_DREPO</name>
<dbReference type="InterPro" id="IPR011992">
    <property type="entry name" value="EF-hand-dom_pair"/>
</dbReference>
<dbReference type="InterPro" id="IPR018247">
    <property type="entry name" value="EF_Hand_1_Ca_BS"/>
</dbReference>
<evidence type="ECO:0000256" key="1">
    <source>
        <dbReference type="ARBA" id="ARBA00022837"/>
    </source>
</evidence>
<dbReference type="GO" id="GO:0005509">
    <property type="term" value="F:calcium ion binding"/>
    <property type="evidence" value="ECO:0007669"/>
    <property type="project" value="InterPro"/>
</dbReference>
<protein>
    <recommendedName>
        <fullName evidence="2">EF-hand domain-containing protein</fullName>
    </recommendedName>
</protein>
<keyword evidence="1" id="KW-0106">Calcium</keyword>
<sequence>MMLDSNGNRTIEAKELKTLLKVVYKQNPDDAVVKQFLQDFDADGKFDNFLS</sequence>
<reference evidence="3" key="1">
    <citation type="journal article" date="2019" name="bioRxiv">
        <title>The Genome of the Zebra Mussel, Dreissena polymorpha: A Resource for Invasive Species Research.</title>
        <authorList>
            <person name="McCartney M.A."/>
            <person name="Auch B."/>
            <person name="Kono T."/>
            <person name="Mallez S."/>
            <person name="Zhang Y."/>
            <person name="Obille A."/>
            <person name="Becker A."/>
            <person name="Abrahante J.E."/>
            <person name="Garbe J."/>
            <person name="Badalamenti J.P."/>
            <person name="Herman A."/>
            <person name="Mangelson H."/>
            <person name="Liachko I."/>
            <person name="Sullivan S."/>
            <person name="Sone E.D."/>
            <person name="Koren S."/>
            <person name="Silverstein K.A.T."/>
            <person name="Beckman K.B."/>
            <person name="Gohl D.M."/>
        </authorList>
    </citation>
    <scope>NUCLEOTIDE SEQUENCE</scope>
    <source>
        <strain evidence="3">Duluth1</strain>
        <tissue evidence="3">Whole animal</tissue>
    </source>
</reference>
<proteinExistence type="predicted"/>
<organism evidence="3 4">
    <name type="scientific">Dreissena polymorpha</name>
    <name type="common">Zebra mussel</name>
    <name type="synonym">Mytilus polymorpha</name>
    <dbReference type="NCBI Taxonomy" id="45954"/>
    <lineage>
        <taxon>Eukaryota</taxon>
        <taxon>Metazoa</taxon>
        <taxon>Spiralia</taxon>
        <taxon>Lophotrochozoa</taxon>
        <taxon>Mollusca</taxon>
        <taxon>Bivalvia</taxon>
        <taxon>Autobranchia</taxon>
        <taxon>Heteroconchia</taxon>
        <taxon>Euheterodonta</taxon>
        <taxon>Imparidentia</taxon>
        <taxon>Neoheterodontei</taxon>
        <taxon>Myida</taxon>
        <taxon>Dreissenoidea</taxon>
        <taxon>Dreissenidae</taxon>
        <taxon>Dreissena</taxon>
    </lineage>
</organism>
<evidence type="ECO:0000313" key="3">
    <source>
        <dbReference type="EMBL" id="KAH3850936.1"/>
    </source>
</evidence>
<evidence type="ECO:0000259" key="2">
    <source>
        <dbReference type="PROSITE" id="PS50222"/>
    </source>
</evidence>
<dbReference type="PROSITE" id="PS50222">
    <property type="entry name" value="EF_HAND_2"/>
    <property type="match status" value="1"/>
</dbReference>
<feature type="domain" description="EF-hand" evidence="2">
    <location>
        <begin position="1"/>
        <end position="26"/>
    </location>
</feature>
<reference evidence="3" key="2">
    <citation type="submission" date="2020-11" db="EMBL/GenBank/DDBJ databases">
        <authorList>
            <person name="McCartney M.A."/>
            <person name="Auch B."/>
            <person name="Kono T."/>
            <person name="Mallez S."/>
            <person name="Becker A."/>
            <person name="Gohl D.M."/>
            <person name="Silverstein K.A.T."/>
            <person name="Koren S."/>
            <person name="Bechman K.B."/>
            <person name="Herman A."/>
            <person name="Abrahante J.E."/>
            <person name="Garbe J."/>
        </authorList>
    </citation>
    <scope>NUCLEOTIDE SEQUENCE</scope>
    <source>
        <strain evidence="3">Duluth1</strain>
        <tissue evidence="3">Whole animal</tissue>
    </source>
</reference>
<dbReference type="SUPFAM" id="SSF47473">
    <property type="entry name" value="EF-hand"/>
    <property type="match status" value="1"/>
</dbReference>
<dbReference type="AlphaFoldDB" id="A0A9D4R0V6"/>
<dbReference type="Gene3D" id="1.10.238.10">
    <property type="entry name" value="EF-hand"/>
    <property type="match status" value="1"/>
</dbReference>
<gene>
    <name evidence="3" type="ORF">DPMN_093412</name>
</gene>
<evidence type="ECO:0000313" key="4">
    <source>
        <dbReference type="Proteomes" id="UP000828390"/>
    </source>
</evidence>
<dbReference type="PROSITE" id="PS00018">
    <property type="entry name" value="EF_HAND_1"/>
    <property type="match status" value="1"/>
</dbReference>
<keyword evidence="4" id="KW-1185">Reference proteome</keyword>
<dbReference type="EMBL" id="JAIWYP010000003">
    <property type="protein sequence ID" value="KAH3850936.1"/>
    <property type="molecule type" value="Genomic_DNA"/>
</dbReference>
<dbReference type="InterPro" id="IPR002048">
    <property type="entry name" value="EF_hand_dom"/>
</dbReference>
<comment type="caution">
    <text evidence="3">The sequence shown here is derived from an EMBL/GenBank/DDBJ whole genome shotgun (WGS) entry which is preliminary data.</text>
</comment>